<dbReference type="PANTHER" id="PTHR30176:SF3">
    <property type="entry name" value="FERREDOXIN-TYPE PROTEIN NAPH"/>
    <property type="match status" value="1"/>
</dbReference>
<dbReference type="PANTHER" id="PTHR30176">
    <property type="entry name" value="FERREDOXIN-TYPE PROTEIN NAPH"/>
    <property type="match status" value="1"/>
</dbReference>
<keyword evidence="5" id="KW-0408">Iron</keyword>
<dbReference type="Proteomes" id="UP000294813">
    <property type="component" value="Unassembled WGS sequence"/>
</dbReference>
<keyword evidence="7" id="KW-0812">Transmembrane</keyword>
<dbReference type="SUPFAM" id="SSF54862">
    <property type="entry name" value="4Fe-4S ferredoxins"/>
    <property type="match status" value="1"/>
</dbReference>
<dbReference type="InterPro" id="IPR017896">
    <property type="entry name" value="4Fe4S_Fe-S-bd"/>
</dbReference>
<feature type="transmembrane region" description="Helical" evidence="7">
    <location>
        <begin position="140"/>
        <end position="158"/>
    </location>
</feature>
<dbReference type="GO" id="GO:0051539">
    <property type="term" value="F:4 iron, 4 sulfur cluster binding"/>
    <property type="evidence" value="ECO:0007669"/>
    <property type="project" value="UniProtKB-KW"/>
</dbReference>
<proteinExistence type="predicted"/>
<sequence>MHTVTDRHIRTLRLIPLFFLFVFLILKPLPTFAEVGVPEIHVTDQTTIVELEQQSHLSREKLFQVLKIQEPVAETATLAQLGLDPQTTSDLLKKEIGLTTTESSKDWKLIATKFALWILALIGAGYLLRRVTILKTKWHSIRMSANILAALIFGFILGSDPNPMGTVNDAFVLYGQTGAIFPPRLIALVVFLLLSVIAIRFICGWGCQLGGLQETLFRFRQQIGFGKKIGPGIKVPFTLALGIRFAVLIISAVAAVGWATNLIGPIDPFSVFAPAKWTPMILASILVVLFLSLFIYRPWCTLACPFGTVAWLFERFAWMRIHSNPEKCTNCKACTKVCPSGHAAPMLEGAKLRPDCFACGDCIAACTHDAMEFSSRANQIKQRQVNIDHSSTSS</sequence>
<comment type="caution">
    <text evidence="9">The sequence shown here is derived from an EMBL/GenBank/DDBJ whole genome shotgun (WGS) entry which is preliminary data.</text>
</comment>
<dbReference type="GO" id="GO:0046872">
    <property type="term" value="F:metal ion binding"/>
    <property type="evidence" value="ECO:0007669"/>
    <property type="project" value="UniProtKB-KW"/>
</dbReference>
<feature type="transmembrane region" description="Helical" evidence="7">
    <location>
        <begin position="277"/>
        <end position="296"/>
    </location>
</feature>
<evidence type="ECO:0000256" key="1">
    <source>
        <dbReference type="ARBA" id="ARBA00022448"/>
    </source>
</evidence>
<keyword evidence="2" id="KW-0004">4Fe-4S</keyword>
<keyword evidence="10" id="KW-1185">Reference proteome</keyword>
<evidence type="ECO:0000259" key="8">
    <source>
        <dbReference type="PROSITE" id="PS51379"/>
    </source>
</evidence>
<dbReference type="InterPro" id="IPR051684">
    <property type="entry name" value="Electron_Trans/Redox"/>
</dbReference>
<dbReference type="PROSITE" id="PS00198">
    <property type="entry name" value="4FE4S_FER_1"/>
    <property type="match status" value="1"/>
</dbReference>
<evidence type="ECO:0000313" key="9">
    <source>
        <dbReference type="EMBL" id="TCP63626.1"/>
    </source>
</evidence>
<feature type="transmembrane region" description="Helical" evidence="7">
    <location>
        <begin position="185"/>
        <end position="212"/>
    </location>
</feature>
<evidence type="ECO:0000256" key="7">
    <source>
        <dbReference type="SAM" id="Phobius"/>
    </source>
</evidence>
<feature type="domain" description="4Fe-4S ferredoxin-type" evidence="8">
    <location>
        <begin position="319"/>
        <end position="349"/>
    </location>
</feature>
<evidence type="ECO:0000256" key="5">
    <source>
        <dbReference type="ARBA" id="ARBA00023004"/>
    </source>
</evidence>
<evidence type="ECO:0000256" key="3">
    <source>
        <dbReference type="ARBA" id="ARBA00022723"/>
    </source>
</evidence>
<feature type="transmembrane region" description="Helical" evidence="7">
    <location>
        <begin position="233"/>
        <end position="257"/>
    </location>
</feature>
<feature type="domain" description="4Fe-4S ferredoxin-type" evidence="8">
    <location>
        <begin position="350"/>
        <end position="376"/>
    </location>
</feature>
<evidence type="ECO:0000313" key="10">
    <source>
        <dbReference type="Proteomes" id="UP000294813"/>
    </source>
</evidence>
<gene>
    <name evidence="9" type="ORF">EDD73_11751</name>
</gene>
<evidence type="ECO:0000256" key="6">
    <source>
        <dbReference type="ARBA" id="ARBA00023014"/>
    </source>
</evidence>
<feature type="transmembrane region" description="Helical" evidence="7">
    <location>
        <begin position="12"/>
        <end position="29"/>
    </location>
</feature>
<accession>A0A4V2SWU3</accession>
<dbReference type="GO" id="GO:0005886">
    <property type="term" value="C:plasma membrane"/>
    <property type="evidence" value="ECO:0007669"/>
    <property type="project" value="TreeGrafter"/>
</dbReference>
<organism evidence="9 10">
    <name type="scientific">Heliophilum fasciatum</name>
    <dbReference type="NCBI Taxonomy" id="35700"/>
    <lineage>
        <taxon>Bacteria</taxon>
        <taxon>Bacillati</taxon>
        <taxon>Bacillota</taxon>
        <taxon>Clostridia</taxon>
        <taxon>Eubacteriales</taxon>
        <taxon>Heliobacteriaceae</taxon>
        <taxon>Heliophilum</taxon>
    </lineage>
</organism>
<keyword evidence="3" id="KW-0479">Metal-binding</keyword>
<reference evidence="9 10" key="1">
    <citation type="submission" date="2019-03" db="EMBL/GenBank/DDBJ databases">
        <title>Genomic Encyclopedia of Type Strains, Phase IV (KMG-IV): sequencing the most valuable type-strain genomes for metagenomic binning, comparative biology and taxonomic classification.</title>
        <authorList>
            <person name="Goeker M."/>
        </authorList>
    </citation>
    <scope>NUCLEOTIDE SEQUENCE [LARGE SCALE GENOMIC DNA]</scope>
    <source>
        <strain evidence="9 10">DSM 11170</strain>
    </source>
</reference>
<dbReference type="PROSITE" id="PS51379">
    <property type="entry name" value="4FE4S_FER_2"/>
    <property type="match status" value="2"/>
</dbReference>
<keyword evidence="1" id="KW-0813">Transport</keyword>
<evidence type="ECO:0000256" key="4">
    <source>
        <dbReference type="ARBA" id="ARBA00022982"/>
    </source>
</evidence>
<protein>
    <submittedName>
        <fullName evidence="9">4Fe-4S binding protein</fullName>
    </submittedName>
</protein>
<dbReference type="Gene3D" id="3.30.70.20">
    <property type="match status" value="1"/>
</dbReference>
<evidence type="ECO:0000256" key="2">
    <source>
        <dbReference type="ARBA" id="ARBA00022485"/>
    </source>
</evidence>
<dbReference type="EMBL" id="SLXT01000017">
    <property type="protein sequence ID" value="TCP63626.1"/>
    <property type="molecule type" value="Genomic_DNA"/>
</dbReference>
<name>A0A4V2SWU3_9FIRM</name>
<dbReference type="Pfam" id="PF12801">
    <property type="entry name" value="Fer4_5"/>
    <property type="match status" value="2"/>
</dbReference>
<keyword evidence="6" id="KW-0411">Iron-sulfur</keyword>
<keyword evidence="7" id="KW-1133">Transmembrane helix</keyword>
<feature type="transmembrane region" description="Helical" evidence="7">
    <location>
        <begin position="110"/>
        <end position="128"/>
    </location>
</feature>
<dbReference type="AlphaFoldDB" id="A0A4V2SWU3"/>
<dbReference type="OrthoDB" id="9806398at2"/>
<keyword evidence="7" id="KW-0472">Membrane</keyword>
<dbReference type="InterPro" id="IPR017900">
    <property type="entry name" value="4Fe4S_Fe_S_CS"/>
</dbReference>
<dbReference type="Pfam" id="PF13187">
    <property type="entry name" value="Fer4_9"/>
    <property type="match status" value="1"/>
</dbReference>
<dbReference type="RefSeq" id="WP_131919605.1">
    <property type="nucleotide sequence ID" value="NZ_JAOQNU010000016.1"/>
</dbReference>
<keyword evidence="4" id="KW-0249">Electron transport</keyword>